<evidence type="ECO:0000256" key="1">
    <source>
        <dbReference type="SAM" id="MobiDB-lite"/>
    </source>
</evidence>
<dbReference type="Proteomes" id="UP000299102">
    <property type="component" value="Unassembled WGS sequence"/>
</dbReference>
<reference evidence="2 3" key="1">
    <citation type="journal article" date="2019" name="Commun. Biol.">
        <title>The bagworm genome reveals a unique fibroin gene that provides high tensile strength.</title>
        <authorList>
            <person name="Kono N."/>
            <person name="Nakamura H."/>
            <person name="Ohtoshi R."/>
            <person name="Tomita M."/>
            <person name="Numata K."/>
            <person name="Arakawa K."/>
        </authorList>
    </citation>
    <scope>NUCLEOTIDE SEQUENCE [LARGE SCALE GENOMIC DNA]</scope>
</reference>
<dbReference type="AlphaFoldDB" id="A0A4C2A9F3"/>
<keyword evidence="3" id="KW-1185">Reference proteome</keyword>
<evidence type="ECO:0000313" key="2">
    <source>
        <dbReference type="EMBL" id="GBP96750.1"/>
    </source>
</evidence>
<organism evidence="2 3">
    <name type="scientific">Eumeta variegata</name>
    <name type="common">Bagworm moth</name>
    <name type="synonym">Eumeta japonica</name>
    <dbReference type="NCBI Taxonomy" id="151549"/>
    <lineage>
        <taxon>Eukaryota</taxon>
        <taxon>Metazoa</taxon>
        <taxon>Ecdysozoa</taxon>
        <taxon>Arthropoda</taxon>
        <taxon>Hexapoda</taxon>
        <taxon>Insecta</taxon>
        <taxon>Pterygota</taxon>
        <taxon>Neoptera</taxon>
        <taxon>Endopterygota</taxon>
        <taxon>Lepidoptera</taxon>
        <taxon>Glossata</taxon>
        <taxon>Ditrysia</taxon>
        <taxon>Tineoidea</taxon>
        <taxon>Psychidae</taxon>
        <taxon>Oiketicinae</taxon>
        <taxon>Eumeta</taxon>
    </lineage>
</organism>
<name>A0A4C2A9F3_EUMVA</name>
<accession>A0A4C2A9F3</accession>
<protein>
    <submittedName>
        <fullName evidence="2">Uncharacterized protein</fullName>
    </submittedName>
</protein>
<comment type="caution">
    <text evidence="2">The sequence shown here is derived from an EMBL/GenBank/DDBJ whole genome shotgun (WGS) entry which is preliminary data.</text>
</comment>
<dbReference type="EMBL" id="BGZK01002829">
    <property type="protein sequence ID" value="GBP96750.1"/>
    <property type="molecule type" value="Genomic_DNA"/>
</dbReference>
<dbReference type="OrthoDB" id="7487991at2759"/>
<evidence type="ECO:0000313" key="3">
    <source>
        <dbReference type="Proteomes" id="UP000299102"/>
    </source>
</evidence>
<proteinExistence type="predicted"/>
<sequence length="122" mass="13589">MSQNLTSLSICFDCSVRSDLHLTFKYLDKETITFTAYVTYDLKSLAAAPTAHTAPRAFQPTTIGGRAPRAKSGRGRRGRCRGPRRLYKYCRQESAHKSTRPTRAPDPRWLACACVAPGLRLA</sequence>
<gene>
    <name evidence="2" type="ORF">EVAR_71019_1</name>
</gene>
<feature type="region of interest" description="Disordered" evidence="1">
    <location>
        <begin position="51"/>
        <end position="81"/>
    </location>
</feature>
<feature type="compositionally biased region" description="Basic residues" evidence="1">
    <location>
        <begin position="68"/>
        <end position="81"/>
    </location>
</feature>